<dbReference type="OrthoDB" id="3501850at2759"/>
<dbReference type="Pfam" id="PF00046">
    <property type="entry name" value="Homeodomain"/>
    <property type="match status" value="1"/>
</dbReference>
<keyword evidence="6 7" id="KW-0539">Nucleus</keyword>
<dbReference type="SMART" id="SM00389">
    <property type="entry name" value="HOX"/>
    <property type="match status" value="1"/>
</dbReference>
<dbReference type="PROSITE" id="PS50071">
    <property type="entry name" value="HOMEOBOX_2"/>
    <property type="match status" value="1"/>
</dbReference>
<evidence type="ECO:0000256" key="7">
    <source>
        <dbReference type="PROSITE-ProRule" id="PRU00108"/>
    </source>
</evidence>
<evidence type="ECO:0000259" key="10">
    <source>
        <dbReference type="PROSITE" id="PS50071"/>
    </source>
</evidence>
<dbReference type="GO" id="GO:0005667">
    <property type="term" value="C:transcription regulator complex"/>
    <property type="evidence" value="ECO:0007669"/>
    <property type="project" value="TreeGrafter"/>
</dbReference>
<dbReference type="GO" id="GO:0000981">
    <property type="term" value="F:DNA-binding transcription factor activity, RNA polymerase II-specific"/>
    <property type="evidence" value="ECO:0007669"/>
    <property type="project" value="TreeGrafter"/>
</dbReference>
<evidence type="ECO:0000256" key="2">
    <source>
        <dbReference type="ARBA" id="ARBA00008161"/>
    </source>
</evidence>
<dbReference type="InterPro" id="IPR031701">
    <property type="entry name" value="SIX1_SD"/>
</dbReference>
<feature type="compositionally biased region" description="Acidic residues" evidence="9">
    <location>
        <begin position="491"/>
        <end position="504"/>
    </location>
</feature>
<evidence type="ECO:0000256" key="8">
    <source>
        <dbReference type="RuleBase" id="RU000682"/>
    </source>
</evidence>
<protein>
    <submittedName>
        <fullName evidence="11">Homeobox protein</fullName>
    </submittedName>
</protein>
<feature type="compositionally biased region" description="Basic and acidic residues" evidence="9">
    <location>
        <begin position="478"/>
        <end position="490"/>
    </location>
</feature>
<evidence type="ECO:0000256" key="3">
    <source>
        <dbReference type="ARBA" id="ARBA00022473"/>
    </source>
</evidence>
<feature type="region of interest" description="Disordered" evidence="9">
    <location>
        <begin position="202"/>
        <end position="231"/>
    </location>
</feature>
<gene>
    <name evidence="11" type="ORF">EWB00_008369</name>
</gene>
<feature type="compositionally biased region" description="Basic and acidic residues" evidence="9">
    <location>
        <begin position="215"/>
        <end position="226"/>
    </location>
</feature>
<dbReference type="CDD" id="cd00086">
    <property type="entry name" value="homeodomain"/>
    <property type="match status" value="1"/>
</dbReference>
<feature type="compositionally biased region" description="Basic and acidic residues" evidence="9">
    <location>
        <begin position="505"/>
        <end position="524"/>
    </location>
</feature>
<dbReference type="Pfam" id="PF16878">
    <property type="entry name" value="SIX1_SD"/>
    <property type="match status" value="1"/>
</dbReference>
<evidence type="ECO:0000256" key="9">
    <source>
        <dbReference type="SAM" id="MobiDB-lite"/>
    </source>
</evidence>
<evidence type="ECO:0000313" key="12">
    <source>
        <dbReference type="Proteomes" id="UP000311919"/>
    </source>
</evidence>
<evidence type="ECO:0000256" key="6">
    <source>
        <dbReference type="ARBA" id="ARBA00023242"/>
    </source>
</evidence>
<dbReference type="InterPro" id="IPR009057">
    <property type="entry name" value="Homeodomain-like_sf"/>
</dbReference>
<keyword evidence="12" id="KW-1185">Reference proteome</keyword>
<keyword evidence="3" id="KW-0217">Developmental protein</keyword>
<dbReference type="FunFam" id="1.10.10.60:FF:000046">
    <property type="entry name" value="SIX homeobox 3"/>
    <property type="match status" value="1"/>
</dbReference>
<dbReference type="EMBL" id="SKCS01000463">
    <property type="protein sequence ID" value="TNN06491.1"/>
    <property type="molecule type" value="Genomic_DNA"/>
</dbReference>
<evidence type="ECO:0000313" key="11">
    <source>
        <dbReference type="EMBL" id="TNN06491.1"/>
    </source>
</evidence>
<dbReference type="GO" id="GO:0000978">
    <property type="term" value="F:RNA polymerase II cis-regulatory region sequence-specific DNA binding"/>
    <property type="evidence" value="ECO:0007669"/>
    <property type="project" value="TreeGrafter"/>
</dbReference>
<proteinExistence type="inferred from homology"/>
<comment type="subcellular location">
    <subcellularLocation>
        <location evidence="1 7 8">Nucleus</location>
    </subcellularLocation>
</comment>
<dbReference type="STRING" id="6182.A0A4Z2CQF4"/>
<dbReference type="Gene3D" id="1.10.10.60">
    <property type="entry name" value="Homeodomain-like"/>
    <property type="match status" value="1"/>
</dbReference>
<dbReference type="GO" id="GO:0005634">
    <property type="term" value="C:nucleus"/>
    <property type="evidence" value="ECO:0007669"/>
    <property type="project" value="UniProtKB-SubCell"/>
</dbReference>
<evidence type="ECO:0000256" key="5">
    <source>
        <dbReference type="ARBA" id="ARBA00023155"/>
    </source>
</evidence>
<dbReference type="PANTHER" id="PTHR10390:SF33">
    <property type="entry name" value="PROTEIN OPTIX"/>
    <property type="match status" value="1"/>
</dbReference>
<feature type="compositionally biased region" description="Polar residues" evidence="9">
    <location>
        <begin position="205"/>
        <end position="214"/>
    </location>
</feature>
<accession>A0A4Z2CQF4</accession>
<feature type="region of interest" description="Disordered" evidence="9">
    <location>
        <begin position="449"/>
        <end position="534"/>
    </location>
</feature>
<sequence length="1104" mass="125464">MMATSELMESTKLNVQEIGFNEKLPNEQALKRLLSNYLPFSLMNLQNYNSSNAQNDISNITPINTIIAPMIPSAATTINSMTVTSMANTDIKLKNPSLTADSPFTCNSNICSQEYQMNTAESDEHRLNSVNPHFNLYNSVSSSNNIKQNVSVSNTNSCPTYDWMLDPQKLFSTLMMAKANSMNMRSDCDEYHVLPKPSIFGVSEKPSTQNIPNNEHSKSTNQKDSKSFMSSTTALPVTSNLTYVLCNSRITSPIKVNSLLSGAHQLTYATSTPNKSLKNNKQEIDLKSSTNIIDESLQTSSLPFSPQEIIRVCQTFEEAGDIEHLSRFLWSLPLNPNLWEVLNKSEIILRARALAAFHTRNFRELYAILERHTFSKSSHVKLQALWLEAHYQEAENLRGRPLGPVDKYRVRKKFPMPRTIWDGEQKTHCFKERTRGLLREWYLQDPYPSPSKKRELANATGLTPTQVGNWFKNRRQRDRAAAAKNQHLENSDSDGEPDNDMSSDDTDKKDNNDDRGRHTSHSDPLRFPSAVNANRFRMPLTEEKLASDKCDKFEKDEYDSGIKCNKVHRNSSPHEGESDIWSPGSDNDSFLTMKRERIREKNQEYNNQPNFYTKSHDNFIYPKKPCLTHEIIEMDKNETNQKSNIQPNIISNNKTNEFKFNPPARNMFNLPFDIFGLEGNISTKFTNVISQHSDFPMHNLFNDLKRFESTNYPPMLTTSQPMNLNFSSRSNHSPITNHVGINTGDALKYSNLNFFNLSPTKTNVNSQMSYDNAKQSSFIKEPSEILRKMYNPEHLFPAVLSPFPQLLSNSTKPSEVSQILRPLRTDPFINPTLFDSSSLTHSVLSSNKLFNFRQHQHGDTENTNHLNERITEEIVLPENLSLPQSTNHHSTDTTTINYSSHPIINGVLSTSSPFSVSSTSSTFIWQKMLEWYSAQIQQQQRGLPTDLLQYLSRANNENDNKEVKEEFYSAKNTYNDTTPNTSDNYMHSILSHLTENPVNINRLNDNGSGKKVTSMNIDKTSFSMHEQTVSHPNATLTSLQSEKCFVAKTVDNKISVNILKINTQKTSQENDSKQGGVSPLNQNIISSQHIQETCDSSEESSLEV</sequence>
<dbReference type="SUPFAM" id="SSF46689">
    <property type="entry name" value="Homeodomain-like"/>
    <property type="match status" value="1"/>
</dbReference>
<keyword evidence="5 7" id="KW-0371">Homeobox</keyword>
<dbReference type="Proteomes" id="UP000311919">
    <property type="component" value="Unassembled WGS sequence"/>
</dbReference>
<evidence type="ECO:0000256" key="4">
    <source>
        <dbReference type="ARBA" id="ARBA00023125"/>
    </source>
</evidence>
<keyword evidence="4 7" id="KW-0238">DNA-binding</keyword>
<comment type="caution">
    <text evidence="11">The sequence shown here is derived from an EMBL/GenBank/DDBJ whole genome shotgun (WGS) entry which is preliminary data.</text>
</comment>
<feature type="region of interest" description="Disordered" evidence="9">
    <location>
        <begin position="1065"/>
        <end position="1104"/>
    </location>
</feature>
<dbReference type="InterPro" id="IPR001356">
    <property type="entry name" value="HD"/>
</dbReference>
<comment type="similarity">
    <text evidence="2">Belongs to the SIX/Sine oculis homeobox family.</text>
</comment>
<feature type="DNA-binding region" description="Homeobox" evidence="7">
    <location>
        <begin position="423"/>
        <end position="482"/>
    </location>
</feature>
<reference evidence="11 12" key="1">
    <citation type="submission" date="2019-03" db="EMBL/GenBank/DDBJ databases">
        <title>An improved genome assembly of the fluke Schistosoma japonicum.</title>
        <authorList>
            <person name="Hu W."/>
            <person name="Luo F."/>
            <person name="Yin M."/>
            <person name="Mo X."/>
            <person name="Sun C."/>
            <person name="Wu Q."/>
            <person name="Zhu B."/>
            <person name="Xiang M."/>
            <person name="Wang J."/>
            <person name="Wang Y."/>
            <person name="Zhang T."/>
            <person name="Xu B."/>
            <person name="Zheng H."/>
            <person name="Feng Z."/>
        </authorList>
    </citation>
    <scope>NUCLEOTIDE SEQUENCE [LARGE SCALE GENOMIC DNA]</scope>
    <source>
        <strain evidence="11">HuSjv2</strain>
        <tissue evidence="11">Worms</tissue>
    </source>
</reference>
<name>A0A4Z2CQF4_SCHJA</name>
<dbReference type="PANTHER" id="PTHR10390">
    <property type="entry name" value="HOMEOBOX PROTEIN SIX"/>
    <property type="match status" value="1"/>
</dbReference>
<feature type="compositionally biased region" description="Polar residues" evidence="9">
    <location>
        <begin position="1065"/>
        <end position="1094"/>
    </location>
</feature>
<feature type="domain" description="Homeobox" evidence="10">
    <location>
        <begin position="421"/>
        <end position="481"/>
    </location>
</feature>
<dbReference type="AlphaFoldDB" id="A0A4Z2CQF4"/>
<feature type="compositionally biased region" description="Acidic residues" evidence="9">
    <location>
        <begin position="1095"/>
        <end position="1104"/>
    </location>
</feature>
<evidence type="ECO:0000256" key="1">
    <source>
        <dbReference type="ARBA" id="ARBA00004123"/>
    </source>
</evidence>
<organism evidence="11 12">
    <name type="scientific">Schistosoma japonicum</name>
    <name type="common">Blood fluke</name>
    <dbReference type="NCBI Taxonomy" id="6182"/>
    <lineage>
        <taxon>Eukaryota</taxon>
        <taxon>Metazoa</taxon>
        <taxon>Spiralia</taxon>
        <taxon>Lophotrochozoa</taxon>
        <taxon>Platyhelminthes</taxon>
        <taxon>Trematoda</taxon>
        <taxon>Digenea</taxon>
        <taxon>Strigeidida</taxon>
        <taxon>Schistosomatoidea</taxon>
        <taxon>Schistosomatidae</taxon>
        <taxon>Schistosoma</taxon>
    </lineage>
</organism>